<evidence type="ECO:0000256" key="1">
    <source>
        <dbReference type="SAM" id="MobiDB-lite"/>
    </source>
</evidence>
<reference evidence="2" key="1">
    <citation type="submission" date="2017-02" db="UniProtKB">
        <authorList>
            <consortium name="WormBaseParasite"/>
        </authorList>
    </citation>
    <scope>IDENTIFICATION</scope>
</reference>
<name>A0A0R3WVJ6_HYDTA</name>
<feature type="compositionally biased region" description="Basic and acidic residues" evidence="1">
    <location>
        <begin position="62"/>
        <end position="80"/>
    </location>
</feature>
<dbReference type="AlphaFoldDB" id="A0A0R3WVJ6"/>
<proteinExistence type="predicted"/>
<feature type="region of interest" description="Disordered" evidence="1">
    <location>
        <begin position="42"/>
        <end position="80"/>
    </location>
</feature>
<organism evidence="2">
    <name type="scientific">Hydatigena taeniaeformis</name>
    <name type="common">Feline tapeworm</name>
    <name type="synonym">Taenia taeniaeformis</name>
    <dbReference type="NCBI Taxonomy" id="6205"/>
    <lineage>
        <taxon>Eukaryota</taxon>
        <taxon>Metazoa</taxon>
        <taxon>Spiralia</taxon>
        <taxon>Lophotrochozoa</taxon>
        <taxon>Platyhelminthes</taxon>
        <taxon>Cestoda</taxon>
        <taxon>Eucestoda</taxon>
        <taxon>Cyclophyllidea</taxon>
        <taxon>Taeniidae</taxon>
        <taxon>Hydatigera</taxon>
    </lineage>
</organism>
<evidence type="ECO:0000313" key="2">
    <source>
        <dbReference type="WBParaSite" id="TTAC_0000478601-mRNA-1"/>
    </source>
</evidence>
<protein>
    <submittedName>
        <fullName evidence="2">Nucleolar GTP-binding protein 1</fullName>
    </submittedName>
</protein>
<sequence length="80" mass="8995">LSPSVAKAKGESAFHRRKAYDEARRKSSIFISHVDPRRRPSITASAVVGRQRTDAASLRVSKRAEARRQVMDKNRDGLHP</sequence>
<accession>A0A0R3WVJ6</accession>
<dbReference type="WBParaSite" id="TTAC_0000478601-mRNA-1">
    <property type="protein sequence ID" value="TTAC_0000478601-mRNA-1"/>
    <property type="gene ID" value="TTAC_0000478601"/>
</dbReference>